<name>A0A1B0BBU2_9MUSC</name>
<proteinExistence type="predicted"/>
<protein>
    <submittedName>
        <fullName evidence="1">Uncharacterized protein</fullName>
    </submittedName>
</protein>
<dbReference type="EnsemblMetazoa" id="GPPI025187-RA">
    <property type="protein sequence ID" value="GPPI025187-PA"/>
    <property type="gene ID" value="GPPI025187"/>
</dbReference>
<dbReference type="EMBL" id="JXJN01011675">
    <property type="status" value="NOT_ANNOTATED_CDS"/>
    <property type="molecule type" value="Genomic_DNA"/>
</dbReference>
<organism evidence="1 2">
    <name type="scientific">Glossina palpalis gambiensis</name>
    <dbReference type="NCBI Taxonomy" id="67801"/>
    <lineage>
        <taxon>Eukaryota</taxon>
        <taxon>Metazoa</taxon>
        <taxon>Ecdysozoa</taxon>
        <taxon>Arthropoda</taxon>
        <taxon>Hexapoda</taxon>
        <taxon>Insecta</taxon>
        <taxon>Pterygota</taxon>
        <taxon>Neoptera</taxon>
        <taxon>Endopterygota</taxon>
        <taxon>Diptera</taxon>
        <taxon>Brachycera</taxon>
        <taxon>Muscomorpha</taxon>
        <taxon>Hippoboscoidea</taxon>
        <taxon>Glossinidae</taxon>
        <taxon>Glossina</taxon>
    </lineage>
</organism>
<keyword evidence="2" id="KW-1185">Reference proteome</keyword>
<evidence type="ECO:0000313" key="1">
    <source>
        <dbReference type="EnsemblMetazoa" id="GPPI025187-PA"/>
    </source>
</evidence>
<reference evidence="2" key="1">
    <citation type="submission" date="2015-01" db="EMBL/GenBank/DDBJ databases">
        <authorList>
            <person name="Aksoy S."/>
            <person name="Warren W."/>
            <person name="Wilson R.K."/>
        </authorList>
    </citation>
    <scope>NUCLEOTIDE SEQUENCE [LARGE SCALE GENOMIC DNA]</scope>
    <source>
        <strain evidence="2">IAEA</strain>
    </source>
</reference>
<dbReference type="AlphaFoldDB" id="A0A1B0BBU2"/>
<dbReference type="VEuPathDB" id="VectorBase:GPPI025187"/>
<sequence length="84" mass="9924">MSVVCSILYRITIIMQTGRHLIYVKLIRKFKDYVHLDQMMETSHIGSNSQQNEGIADEFNERHPVYASMATNNCYEEQKRFLTH</sequence>
<evidence type="ECO:0000313" key="2">
    <source>
        <dbReference type="Proteomes" id="UP000092460"/>
    </source>
</evidence>
<dbReference type="Proteomes" id="UP000092460">
    <property type="component" value="Unassembled WGS sequence"/>
</dbReference>
<reference evidence="1" key="2">
    <citation type="submission" date="2020-05" db="UniProtKB">
        <authorList>
            <consortium name="EnsemblMetazoa"/>
        </authorList>
    </citation>
    <scope>IDENTIFICATION</scope>
    <source>
        <strain evidence="1">IAEA</strain>
    </source>
</reference>
<accession>A0A1B0BBU2</accession>